<dbReference type="AlphaFoldDB" id="X1LAB4"/>
<feature type="domain" description="Fe-S hydro-lyase tartrate dehydratase beta-type catalytic" evidence="3">
    <location>
        <begin position="6"/>
        <end position="177"/>
    </location>
</feature>
<comment type="similarity">
    <text evidence="1">Belongs to the class-I fumarase family.</text>
</comment>
<evidence type="ECO:0000313" key="4">
    <source>
        <dbReference type="EMBL" id="GAI16267.1"/>
    </source>
</evidence>
<dbReference type="EMBL" id="BARV01006713">
    <property type="protein sequence ID" value="GAI16267.1"/>
    <property type="molecule type" value="Genomic_DNA"/>
</dbReference>
<name>X1LAB4_9ZZZZ</name>
<evidence type="ECO:0000256" key="2">
    <source>
        <dbReference type="ARBA" id="ARBA00023239"/>
    </source>
</evidence>
<dbReference type="GO" id="GO:0016836">
    <property type="term" value="F:hydro-lyase activity"/>
    <property type="evidence" value="ECO:0007669"/>
    <property type="project" value="InterPro"/>
</dbReference>
<evidence type="ECO:0000259" key="3">
    <source>
        <dbReference type="Pfam" id="PF05683"/>
    </source>
</evidence>
<sequence length="181" mass="20334">MMKTWRLKTPIKERHLEKLKVGNKILLSGVMFTARDSAHKLLKKQIEEGKKTPFDLKGSVIYYAGPTPPKPGYLIGSIGPTTSYRMDKYAPFFYSLGVKATIGKGSRSEEVMLALKKYKAVYLSAVGGIAALLAKHVKKAEIIAYQELGTEAIRKLWVEDFPCIVANDIYGNDLYKRVKEF</sequence>
<keyword evidence="2" id="KW-0456">Lyase</keyword>
<accession>X1LAB4</accession>
<dbReference type="InterPro" id="IPR004647">
    <property type="entry name" value="Fe-S_hydro-lyase_TtdB-typ_cat"/>
</dbReference>
<dbReference type="Pfam" id="PF05683">
    <property type="entry name" value="Fumerase_C"/>
    <property type="match status" value="1"/>
</dbReference>
<dbReference type="NCBIfam" id="TIGR00723">
    <property type="entry name" value="ttdB_fumA_fumB"/>
    <property type="match status" value="1"/>
</dbReference>
<protein>
    <recommendedName>
        <fullName evidence="3">Fe-S hydro-lyase tartrate dehydratase beta-type catalytic domain-containing protein</fullName>
    </recommendedName>
</protein>
<dbReference type="PANTHER" id="PTHR43351">
    <property type="entry name" value="L(+)-TARTRATE DEHYDRATASE SUBUNIT BETA"/>
    <property type="match status" value="1"/>
</dbReference>
<organism evidence="4">
    <name type="scientific">marine sediment metagenome</name>
    <dbReference type="NCBI Taxonomy" id="412755"/>
    <lineage>
        <taxon>unclassified sequences</taxon>
        <taxon>metagenomes</taxon>
        <taxon>ecological metagenomes</taxon>
    </lineage>
</organism>
<reference evidence="4" key="1">
    <citation type="journal article" date="2014" name="Front. Microbiol.">
        <title>High frequency of phylogenetically diverse reductive dehalogenase-homologous genes in deep subseafloor sedimentary metagenomes.</title>
        <authorList>
            <person name="Kawai M."/>
            <person name="Futagami T."/>
            <person name="Toyoda A."/>
            <person name="Takaki Y."/>
            <person name="Nishi S."/>
            <person name="Hori S."/>
            <person name="Arai W."/>
            <person name="Tsubouchi T."/>
            <person name="Morono Y."/>
            <person name="Uchiyama I."/>
            <person name="Ito T."/>
            <person name="Fujiyama A."/>
            <person name="Inagaki F."/>
            <person name="Takami H."/>
        </authorList>
    </citation>
    <scope>NUCLEOTIDE SEQUENCE</scope>
    <source>
        <strain evidence="4">Expedition CK06-06</strain>
    </source>
</reference>
<dbReference type="SUPFAM" id="SSF117457">
    <property type="entry name" value="FumA C-terminal domain-like"/>
    <property type="match status" value="1"/>
</dbReference>
<dbReference type="PANTHER" id="PTHR43351:SF2">
    <property type="entry name" value="L(+)-TARTRATE DEHYDRATASE SUBUNIT BETA-RELATED"/>
    <property type="match status" value="1"/>
</dbReference>
<evidence type="ECO:0000256" key="1">
    <source>
        <dbReference type="ARBA" id="ARBA00008876"/>
    </source>
</evidence>
<proteinExistence type="inferred from homology"/>
<dbReference type="Gene3D" id="3.20.130.10">
    <property type="entry name" value="Fe-S hydro-lyase, tartrate dehydratase beta-type, catalytic domain"/>
    <property type="match status" value="1"/>
</dbReference>
<dbReference type="InterPro" id="IPR036660">
    <property type="entry name" value="Fe-S_hydroAse_TtdB_cat_sf"/>
</dbReference>
<comment type="caution">
    <text evidence="4">The sequence shown here is derived from an EMBL/GenBank/DDBJ whole genome shotgun (WGS) entry which is preliminary data.</text>
</comment>
<gene>
    <name evidence="4" type="ORF">S06H3_13754</name>
</gene>